<dbReference type="SUPFAM" id="SSF48371">
    <property type="entry name" value="ARM repeat"/>
    <property type="match status" value="1"/>
</dbReference>
<keyword evidence="3" id="KW-0963">Cytoplasm</keyword>
<dbReference type="InterPro" id="IPR016024">
    <property type="entry name" value="ARM-type_fold"/>
</dbReference>
<evidence type="ECO:0000256" key="7">
    <source>
        <dbReference type="ARBA" id="ARBA00022917"/>
    </source>
</evidence>
<name>A0A9N9J0Y9_9GLOM</name>
<dbReference type="GO" id="GO:0016281">
    <property type="term" value="C:eukaryotic translation initiation factor 4F complex"/>
    <property type="evidence" value="ECO:0007669"/>
    <property type="project" value="TreeGrafter"/>
</dbReference>
<evidence type="ECO:0000256" key="4">
    <source>
        <dbReference type="ARBA" id="ARBA00022540"/>
    </source>
</evidence>
<feature type="compositionally biased region" description="Basic and acidic residues" evidence="8">
    <location>
        <begin position="1"/>
        <end position="48"/>
    </location>
</feature>
<keyword evidence="11" id="KW-1185">Reference proteome</keyword>
<dbReference type="InterPro" id="IPR003890">
    <property type="entry name" value="MIF4G-like_typ-3"/>
</dbReference>
<dbReference type="Gene3D" id="1.25.40.180">
    <property type="match status" value="1"/>
</dbReference>
<keyword evidence="5" id="KW-0597">Phosphoprotein</keyword>
<dbReference type="OrthoDB" id="514777at2759"/>
<feature type="region of interest" description="Disordered" evidence="8">
    <location>
        <begin position="179"/>
        <end position="246"/>
    </location>
</feature>
<dbReference type="PANTHER" id="PTHR23253:SF9">
    <property type="entry name" value="EUKARYOTIC TRANSLATION INITIATION FACTOR 4 GAMMA 2"/>
    <property type="match status" value="1"/>
</dbReference>
<feature type="region of interest" description="Disordered" evidence="8">
    <location>
        <begin position="1"/>
        <end position="65"/>
    </location>
</feature>
<keyword evidence="7" id="KW-0648">Protein biosynthesis</keyword>
<dbReference type="GO" id="GO:0010494">
    <property type="term" value="C:cytoplasmic stress granule"/>
    <property type="evidence" value="ECO:0007669"/>
    <property type="project" value="UniProtKB-ARBA"/>
</dbReference>
<evidence type="ECO:0000256" key="6">
    <source>
        <dbReference type="ARBA" id="ARBA00022884"/>
    </source>
</evidence>
<dbReference type="PANTHER" id="PTHR23253">
    <property type="entry name" value="EUKARYOTIC TRANSLATION INITIATION FACTOR 4 GAMMA"/>
    <property type="match status" value="1"/>
</dbReference>
<dbReference type="Gene3D" id="1.20.970.30">
    <property type="entry name" value="eIF4G, eIF4E-binding domain"/>
    <property type="match status" value="1"/>
</dbReference>
<organism evidence="10 11">
    <name type="scientific">Acaulospora morrowiae</name>
    <dbReference type="NCBI Taxonomy" id="94023"/>
    <lineage>
        <taxon>Eukaryota</taxon>
        <taxon>Fungi</taxon>
        <taxon>Fungi incertae sedis</taxon>
        <taxon>Mucoromycota</taxon>
        <taxon>Glomeromycotina</taxon>
        <taxon>Glomeromycetes</taxon>
        <taxon>Diversisporales</taxon>
        <taxon>Acaulosporaceae</taxon>
        <taxon>Acaulospora</taxon>
    </lineage>
</organism>
<protein>
    <submittedName>
        <fullName evidence="10">7824_t:CDS:1</fullName>
    </submittedName>
</protein>
<keyword evidence="6" id="KW-0694">RNA-binding</keyword>
<proteinExistence type="inferred from homology"/>
<dbReference type="InterPro" id="IPR022745">
    <property type="entry name" value="eIF4G1_eIF4E-bd"/>
</dbReference>
<dbReference type="SUPFAM" id="SSF101489">
    <property type="entry name" value="Eukaryotic initiation factor 4f subunit eIF4g, eIF4e-binding domain"/>
    <property type="match status" value="1"/>
</dbReference>
<dbReference type="AlphaFoldDB" id="A0A9N9J0Y9"/>
<feature type="compositionally biased region" description="Polar residues" evidence="8">
    <location>
        <begin position="141"/>
        <end position="160"/>
    </location>
</feature>
<dbReference type="GO" id="GO:0003729">
    <property type="term" value="F:mRNA binding"/>
    <property type="evidence" value="ECO:0007669"/>
    <property type="project" value="TreeGrafter"/>
</dbReference>
<reference evidence="10" key="1">
    <citation type="submission" date="2021-06" db="EMBL/GenBank/DDBJ databases">
        <authorList>
            <person name="Kallberg Y."/>
            <person name="Tangrot J."/>
            <person name="Rosling A."/>
        </authorList>
    </citation>
    <scope>NUCLEOTIDE SEQUENCE</scope>
    <source>
        <strain evidence="10">CL551</strain>
    </source>
</reference>
<dbReference type="EMBL" id="CAJVPV010039875">
    <property type="protein sequence ID" value="CAG8759245.1"/>
    <property type="molecule type" value="Genomic_DNA"/>
</dbReference>
<dbReference type="GO" id="GO:0003743">
    <property type="term" value="F:translation initiation factor activity"/>
    <property type="evidence" value="ECO:0007669"/>
    <property type="project" value="UniProtKB-KW"/>
</dbReference>
<accession>A0A9N9J0Y9</accession>
<evidence type="ECO:0000256" key="3">
    <source>
        <dbReference type="ARBA" id="ARBA00022490"/>
    </source>
</evidence>
<dbReference type="Pfam" id="PF12152">
    <property type="entry name" value="eIF_4G1"/>
    <property type="match status" value="1"/>
</dbReference>
<dbReference type="FunFam" id="1.25.40.180:FF:000020">
    <property type="entry name" value="Eukaryotic translation initiation factor subunit"/>
    <property type="match status" value="1"/>
</dbReference>
<evidence type="ECO:0000313" key="10">
    <source>
        <dbReference type="EMBL" id="CAG8759245.1"/>
    </source>
</evidence>
<comment type="subcellular location">
    <subcellularLocation>
        <location evidence="1">Cytoplasm</location>
    </subcellularLocation>
</comment>
<evidence type="ECO:0000256" key="2">
    <source>
        <dbReference type="ARBA" id="ARBA00005775"/>
    </source>
</evidence>
<feature type="non-terminal residue" evidence="10">
    <location>
        <position position="435"/>
    </location>
</feature>
<evidence type="ECO:0000313" key="11">
    <source>
        <dbReference type="Proteomes" id="UP000789342"/>
    </source>
</evidence>
<feature type="non-terminal residue" evidence="10">
    <location>
        <position position="1"/>
    </location>
</feature>
<evidence type="ECO:0000256" key="5">
    <source>
        <dbReference type="ARBA" id="ARBA00022553"/>
    </source>
</evidence>
<sequence length="435" mass="49647">EMERQISEKKKKEAEEEEKKKEMELSDKKDNKKEEKKYGKGHKPEALDLSRTIPASAIGPGPLSSARIIDDLSSVQYPAHIKSPNPELNTNSEPGKFKYDRKFLMQFMDVCKERPDNLPVLDAVGMEEPKDDKRGGAKNSRPGSQRASQHTKGSPGQMQYSQMGEFRHAKNSDERFMASSNYGSRTSFGKPTLGPRTASGSTILPPMGAMNPPSPGRTQSNPRRNDKHKKNGHQTQHGQNMGQDPVQPLEFTENRWVPHNKASEDRLQMEIIQRKVKALLNKLTLEKFDSISDQIIEYANKSKDQRDGSILKEVISLTFDKSCDEPNFSQMYAQLCRKMMERIDPEIIDENMKNQDKYVQGGALFRKYLLNRCQENFEKGWKVNVPVPANEKGEPDLMSEEYYIAAKAKRHGLGLIRFIGELFKLNMLTERIMHE</sequence>
<dbReference type="InterPro" id="IPR036211">
    <property type="entry name" value="eIF4G_eIF4E-bd_sf"/>
</dbReference>
<evidence type="ECO:0000259" key="9">
    <source>
        <dbReference type="SMART" id="SM00543"/>
    </source>
</evidence>
<evidence type="ECO:0000256" key="1">
    <source>
        <dbReference type="ARBA" id="ARBA00004496"/>
    </source>
</evidence>
<gene>
    <name evidence="10" type="ORF">AMORRO_LOCUS15805</name>
</gene>
<comment type="caution">
    <text evidence="10">The sequence shown here is derived from an EMBL/GenBank/DDBJ whole genome shotgun (WGS) entry which is preliminary data.</text>
</comment>
<keyword evidence="4" id="KW-0396">Initiation factor</keyword>
<feature type="compositionally biased region" description="Polar residues" evidence="8">
    <location>
        <begin position="233"/>
        <end position="242"/>
    </location>
</feature>
<dbReference type="SMART" id="SM00543">
    <property type="entry name" value="MIF4G"/>
    <property type="match status" value="1"/>
</dbReference>
<feature type="domain" description="MIF4G" evidence="9">
    <location>
        <begin position="273"/>
        <end position="434"/>
    </location>
</feature>
<feature type="compositionally biased region" description="Polar residues" evidence="8">
    <location>
        <begin position="179"/>
        <end position="189"/>
    </location>
</feature>
<dbReference type="Proteomes" id="UP000789342">
    <property type="component" value="Unassembled WGS sequence"/>
</dbReference>
<feature type="region of interest" description="Disordered" evidence="8">
    <location>
        <begin position="115"/>
        <end position="160"/>
    </location>
</feature>
<dbReference type="Pfam" id="PF02854">
    <property type="entry name" value="MIF4G"/>
    <property type="match status" value="1"/>
</dbReference>
<evidence type="ECO:0000256" key="8">
    <source>
        <dbReference type="SAM" id="MobiDB-lite"/>
    </source>
</evidence>
<comment type="similarity">
    <text evidence="2">Belongs to the eukaryotic initiation factor 4G family.</text>
</comment>